<dbReference type="GO" id="GO:0042742">
    <property type="term" value="P:defense response to bacterium"/>
    <property type="evidence" value="ECO:0007669"/>
    <property type="project" value="UniProtKB-KW"/>
</dbReference>
<evidence type="ECO:0000256" key="5">
    <source>
        <dbReference type="ARBA" id="ARBA00023200"/>
    </source>
</evidence>
<dbReference type="InterPro" id="IPR023347">
    <property type="entry name" value="Lysozyme_dom_sf"/>
</dbReference>
<dbReference type="InterPro" id="IPR051018">
    <property type="entry name" value="Bacteriophage_GH24"/>
</dbReference>
<dbReference type="InterPro" id="IPR034690">
    <property type="entry name" value="Endolysin_T4_type"/>
</dbReference>
<evidence type="ECO:0000256" key="1">
    <source>
        <dbReference type="ARBA" id="ARBA00000632"/>
    </source>
</evidence>
<dbReference type="Gene3D" id="1.10.530.40">
    <property type="match status" value="1"/>
</dbReference>
<proteinExistence type="inferred from homology"/>
<dbReference type="CDD" id="cd00737">
    <property type="entry name" value="lyz_endolysin_autolysin"/>
    <property type="match status" value="1"/>
</dbReference>
<comment type="similarity">
    <text evidence="7">Belongs to the glycosyl hydrolase 24 family.</text>
</comment>
<keyword evidence="5" id="KW-1035">Host cytoplasm</keyword>
<dbReference type="GO" id="GO:0031640">
    <property type="term" value="P:killing of cells of another organism"/>
    <property type="evidence" value="ECO:0007669"/>
    <property type="project" value="UniProtKB-KW"/>
</dbReference>
<dbReference type="OrthoDB" id="5327667at2"/>
<dbReference type="InterPro" id="IPR023346">
    <property type="entry name" value="Lysozyme-like_dom_sf"/>
</dbReference>
<evidence type="ECO:0000256" key="6">
    <source>
        <dbReference type="ARBA" id="ARBA00023295"/>
    </source>
</evidence>
<dbReference type="GO" id="GO:0003796">
    <property type="term" value="F:lysozyme activity"/>
    <property type="evidence" value="ECO:0007669"/>
    <property type="project" value="UniProtKB-EC"/>
</dbReference>
<evidence type="ECO:0000256" key="3">
    <source>
        <dbReference type="ARBA" id="ARBA00022638"/>
    </source>
</evidence>
<reference evidence="8 9" key="1">
    <citation type="submission" date="2018-11" db="EMBL/GenBank/DDBJ databases">
        <title>Erythrobacter spongiae sp. nov., isolated from a marine sponge.</title>
        <authorList>
            <person name="Zhuang L."/>
            <person name="Luo L."/>
        </authorList>
    </citation>
    <scope>NUCLEOTIDE SEQUENCE [LARGE SCALE GENOMIC DNA]</scope>
    <source>
        <strain evidence="8 9">HN-E23</strain>
    </source>
</reference>
<dbReference type="EC" id="3.2.1.17" evidence="7"/>
<dbReference type="PANTHER" id="PTHR38107:SF3">
    <property type="entry name" value="LYSOZYME RRRD-RELATED"/>
    <property type="match status" value="1"/>
</dbReference>
<evidence type="ECO:0000313" key="8">
    <source>
        <dbReference type="EMBL" id="RPF72616.1"/>
    </source>
</evidence>
<keyword evidence="3 7" id="KW-0081">Bacteriolytic enzyme</keyword>
<dbReference type="PANTHER" id="PTHR38107">
    <property type="match status" value="1"/>
</dbReference>
<keyword evidence="6 7" id="KW-0326">Glycosidase</keyword>
<accession>A0A3N5CWA9</accession>
<dbReference type="InterPro" id="IPR033907">
    <property type="entry name" value="Endolysin_autolysin"/>
</dbReference>
<evidence type="ECO:0000313" key="9">
    <source>
        <dbReference type="Proteomes" id="UP000275232"/>
    </source>
</evidence>
<gene>
    <name evidence="8" type="ORF">EG799_01435</name>
</gene>
<dbReference type="GO" id="GO:0016998">
    <property type="term" value="P:cell wall macromolecule catabolic process"/>
    <property type="evidence" value="ECO:0007669"/>
    <property type="project" value="InterPro"/>
</dbReference>
<protein>
    <recommendedName>
        <fullName evidence="7">Lysozyme</fullName>
        <ecNumber evidence="7">3.2.1.17</ecNumber>
    </recommendedName>
</protein>
<dbReference type="HAMAP" id="MF_04110">
    <property type="entry name" value="ENDOLYSIN_T4"/>
    <property type="match status" value="1"/>
</dbReference>
<sequence>MDAAIDAAEGIIVVRAPKPKGRQINAAGERLIKSFEGLELAAYPDPATGGEPWTIGYGHTGPEVHPGMVIDQEQADAFFDADTDRFEAAVDRLTNGKATDNQFAAMVSLAYNVGEANFSKSTLLKRHNAGLFGAAADQFKRWNRANGMVMRGLTRRREAEAALYRRGSRE</sequence>
<dbReference type="Pfam" id="PF00959">
    <property type="entry name" value="Phage_lysozyme"/>
    <property type="match status" value="1"/>
</dbReference>
<evidence type="ECO:0000256" key="7">
    <source>
        <dbReference type="RuleBase" id="RU003788"/>
    </source>
</evidence>
<dbReference type="InterPro" id="IPR002196">
    <property type="entry name" value="Glyco_hydro_24"/>
</dbReference>
<dbReference type="Proteomes" id="UP000275232">
    <property type="component" value="Unassembled WGS sequence"/>
</dbReference>
<keyword evidence="2 7" id="KW-0929">Antimicrobial</keyword>
<comment type="catalytic activity">
    <reaction evidence="1 7">
        <text>Hydrolysis of (1-&gt;4)-beta-linkages between N-acetylmuramic acid and N-acetyl-D-glucosamine residues in a peptidoglycan and between N-acetyl-D-glucosamine residues in chitodextrins.</text>
        <dbReference type="EC" id="3.2.1.17"/>
    </reaction>
</comment>
<dbReference type="SUPFAM" id="SSF53955">
    <property type="entry name" value="Lysozyme-like"/>
    <property type="match status" value="1"/>
</dbReference>
<dbReference type="GO" id="GO:0009253">
    <property type="term" value="P:peptidoglycan catabolic process"/>
    <property type="evidence" value="ECO:0007669"/>
    <property type="project" value="InterPro"/>
</dbReference>
<organism evidence="8 9">
    <name type="scientific">Aurantiacibacter spongiae</name>
    <dbReference type="NCBI Taxonomy" id="2488860"/>
    <lineage>
        <taxon>Bacteria</taxon>
        <taxon>Pseudomonadati</taxon>
        <taxon>Pseudomonadota</taxon>
        <taxon>Alphaproteobacteria</taxon>
        <taxon>Sphingomonadales</taxon>
        <taxon>Erythrobacteraceae</taxon>
        <taxon>Aurantiacibacter</taxon>
    </lineage>
</organism>
<keyword evidence="9" id="KW-1185">Reference proteome</keyword>
<dbReference type="EMBL" id="RPFZ01000001">
    <property type="protein sequence ID" value="RPF72616.1"/>
    <property type="molecule type" value="Genomic_DNA"/>
</dbReference>
<keyword evidence="4 7" id="KW-0378">Hydrolase</keyword>
<comment type="caution">
    <text evidence="8">The sequence shown here is derived from an EMBL/GenBank/DDBJ whole genome shotgun (WGS) entry which is preliminary data.</text>
</comment>
<evidence type="ECO:0000256" key="4">
    <source>
        <dbReference type="ARBA" id="ARBA00022801"/>
    </source>
</evidence>
<dbReference type="AlphaFoldDB" id="A0A3N5CWA9"/>
<name>A0A3N5CWA9_9SPHN</name>
<evidence type="ECO:0000256" key="2">
    <source>
        <dbReference type="ARBA" id="ARBA00022529"/>
    </source>
</evidence>